<feature type="compositionally biased region" description="Basic and acidic residues" evidence="5">
    <location>
        <begin position="87"/>
        <end position="103"/>
    </location>
</feature>
<comment type="function">
    <text evidence="3">RNA-binding nucleolar protein required for pre-rRNA processing. Involved in production of 18S rRNA and assembly of small ribosomal subunit.</text>
</comment>
<evidence type="ECO:0000313" key="8">
    <source>
        <dbReference type="Proteomes" id="UP000018144"/>
    </source>
</evidence>
<dbReference type="eggNOG" id="KOG2050">
    <property type="taxonomic scope" value="Eukaryota"/>
</dbReference>
<dbReference type="AlphaFoldDB" id="U4L8E8"/>
<evidence type="ECO:0000313" key="7">
    <source>
        <dbReference type="EMBL" id="CCX13117.1"/>
    </source>
</evidence>
<dbReference type="GO" id="GO:0005730">
    <property type="term" value="C:nucleolus"/>
    <property type="evidence" value="ECO:0007669"/>
    <property type="project" value="TreeGrafter"/>
</dbReference>
<dbReference type="PROSITE" id="PS50302">
    <property type="entry name" value="PUM"/>
    <property type="match status" value="3"/>
</dbReference>
<dbReference type="OMA" id="YGPEFSI"/>
<dbReference type="InterPro" id="IPR033133">
    <property type="entry name" value="PUM-HD"/>
</dbReference>
<evidence type="ECO:0000259" key="6">
    <source>
        <dbReference type="PROSITE" id="PS50303"/>
    </source>
</evidence>
<gene>
    <name evidence="7" type="ORF">PCON_12710</name>
</gene>
<dbReference type="Proteomes" id="UP000018144">
    <property type="component" value="Unassembled WGS sequence"/>
</dbReference>
<dbReference type="PROSITE" id="PS50303">
    <property type="entry name" value="PUM_HD"/>
    <property type="match status" value="1"/>
</dbReference>
<evidence type="ECO:0000256" key="1">
    <source>
        <dbReference type="ARBA" id="ARBA00022737"/>
    </source>
</evidence>
<dbReference type="Pfam" id="PF08144">
    <property type="entry name" value="CPL"/>
    <property type="match status" value="1"/>
</dbReference>
<dbReference type="SUPFAM" id="SSF48371">
    <property type="entry name" value="ARM repeat"/>
    <property type="match status" value="1"/>
</dbReference>
<dbReference type="InterPro" id="IPR016024">
    <property type="entry name" value="ARM-type_fold"/>
</dbReference>
<keyword evidence="1" id="KW-0677">Repeat</keyword>
<keyword evidence="2" id="KW-0694">RNA-binding</keyword>
<dbReference type="Gene3D" id="1.25.10.10">
    <property type="entry name" value="Leucine-rich Repeat Variant"/>
    <property type="match status" value="1"/>
</dbReference>
<dbReference type="GO" id="GO:0003729">
    <property type="term" value="F:mRNA binding"/>
    <property type="evidence" value="ECO:0007669"/>
    <property type="project" value="TreeGrafter"/>
</dbReference>
<feature type="compositionally biased region" description="Acidic residues" evidence="5">
    <location>
        <begin position="71"/>
        <end position="80"/>
    </location>
</feature>
<sequence>MGAIKRKQEKPAVRDAKKTKVEKPSRKVKKAPSPSPEPEPSSESEDELDDEEVEEDEVEDVEEDKIALSSDEAEEKDAEGDSSMKTPAEKTPEELAKAKASRAEQKRLITERKQAKPMGDVIHKSKKLWEQMRRRDMSAEERKKKIDEHQEMIRGHIKDLVFKHDASRVVQTALKYGSKAVREEVAKELKGTYLQLAQSSYGKYLVAKVMHYGSAEIRKMVVNEFCGHVKKLIRHREASFVIEDCYAQFGTTEQKARMVREFYGAEFALFGGKDGETDASLKKILEKSPEKRAVIMKNMLELLTAVVEKGAIIFSLVHKAMLEYVSNVTPGTTDATEFIELVKEHIAPIGFTKDGAQVVMRCLALGNAKDRKVMLKALKGEVPGLASNENGHQVLLTLMDVVDDTVLVNKSIFAELQDPLYDLAVHKFGRIPLLYPFVGRKQRLVAPSTIKAIEEMDEIRAATSKKDADVRQAELRTHLSPIVLKGVADNAAELVKESFGCQFITEVLLGASGDKTAAVEAVAAIAAGNPEDKDHVAATAAGGRMLKTLVAGGHYNNKTKQVDAIDPPLNFATPLYNTIKPQLSAWATGAGSFVVVSLLETSSFPEVKDLKKELAKCKKEIEKAAKDGNKGAAVVGQKL</sequence>
<evidence type="ECO:0000256" key="2">
    <source>
        <dbReference type="ARBA" id="ARBA00022884"/>
    </source>
</evidence>
<feature type="compositionally biased region" description="Basic and acidic residues" evidence="5">
    <location>
        <begin position="9"/>
        <end position="25"/>
    </location>
</feature>
<dbReference type="PANTHER" id="PTHR13389">
    <property type="entry name" value="PUMILIO HOMOLOG 3"/>
    <property type="match status" value="1"/>
</dbReference>
<accession>U4L8E8</accession>
<dbReference type="InterPro" id="IPR040059">
    <property type="entry name" value="PUM3"/>
</dbReference>
<evidence type="ECO:0000256" key="5">
    <source>
        <dbReference type="SAM" id="MobiDB-lite"/>
    </source>
</evidence>
<dbReference type="SMART" id="SM00025">
    <property type="entry name" value="Pumilio"/>
    <property type="match status" value="5"/>
</dbReference>
<organism evidence="7 8">
    <name type="scientific">Pyronema omphalodes (strain CBS 100304)</name>
    <name type="common">Pyronema confluens</name>
    <dbReference type="NCBI Taxonomy" id="1076935"/>
    <lineage>
        <taxon>Eukaryota</taxon>
        <taxon>Fungi</taxon>
        <taxon>Dikarya</taxon>
        <taxon>Ascomycota</taxon>
        <taxon>Pezizomycotina</taxon>
        <taxon>Pezizomycetes</taxon>
        <taxon>Pezizales</taxon>
        <taxon>Pyronemataceae</taxon>
        <taxon>Pyronema</taxon>
    </lineage>
</organism>
<dbReference type="EMBL" id="HF935778">
    <property type="protein sequence ID" value="CCX13117.1"/>
    <property type="molecule type" value="Genomic_DNA"/>
</dbReference>
<feature type="domain" description="PUM-HD" evidence="6">
    <location>
        <begin position="124"/>
        <end position="553"/>
    </location>
</feature>
<dbReference type="InterPro" id="IPR011989">
    <property type="entry name" value="ARM-like"/>
</dbReference>
<feature type="repeat" description="Pumilio" evidence="4">
    <location>
        <begin position="188"/>
        <end position="223"/>
    </location>
</feature>
<keyword evidence="8" id="KW-1185">Reference proteome</keyword>
<name>U4L8E8_PYROM</name>
<reference evidence="7 8" key="1">
    <citation type="journal article" date="2013" name="PLoS Genet.">
        <title>The genome and development-dependent transcriptomes of Pyronema confluens: a window into fungal evolution.</title>
        <authorList>
            <person name="Traeger S."/>
            <person name="Altegoer F."/>
            <person name="Freitag M."/>
            <person name="Gabaldon T."/>
            <person name="Kempken F."/>
            <person name="Kumar A."/>
            <person name="Marcet-Houben M."/>
            <person name="Poggeler S."/>
            <person name="Stajich J.E."/>
            <person name="Nowrousian M."/>
        </authorList>
    </citation>
    <scope>NUCLEOTIDE SEQUENCE [LARGE SCALE GENOMIC DNA]</scope>
    <source>
        <strain evidence="8">CBS 100304</strain>
        <tissue evidence="7">Vegetative mycelium</tissue>
    </source>
</reference>
<dbReference type="PANTHER" id="PTHR13389:SF0">
    <property type="entry name" value="PUMILIO HOMOLOG 3"/>
    <property type="match status" value="1"/>
</dbReference>
<proteinExistence type="predicted"/>
<feature type="region of interest" description="Disordered" evidence="5">
    <location>
        <begin position="1"/>
        <end position="103"/>
    </location>
</feature>
<feature type="repeat" description="Pumilio" evidence="4">
    <location>
        <begin position="151"/>
        <end position="187"/>
    </location>
</feature>
<dbReference type="GO" id="GO:0006417">
    <property type="term" value="P:regulation of translation"/>
    <property type="evidence" value="ECO:0007669"/>
    <property type="project" value="TreeGrafter"/>
</dbReference>
<dbReference type="InterPro" id="IPR012959">
    <property type="entry name" value="CPL_dom"/>
</dbReference>
<feature type="compositionally biased region" description="Acidic residues" evidence="5">
    <location>
        <begin position="40"/>
        <end position="63"/>
    </location>
</feature>
<protein>
    <submittedName>
        <fullName evidence="7">Similar to Pumilio homology domain family member 6 acc. no. Q9UU76</fullName>
    </submittedName>
</protein>
<dbReference type="STRING" id="1076935.U4L8E8"/>
<dbReference type="InterPro" id="IPR001313">
    <property type="entry name" value="Pumilio_RNA-bd_rpt"/>
</dbReference>
<dbReference type="OrthoDB" id="497380at2759"/>
<evidence type="ECO:0000256" key="3">
    <source>
        <dbReference type="ARBA" id="ARBA00024893"/>
    </source>
</evidence>
<evidence type="ECO:0000256" key="4">
    <source>
        <dbReference type="PROSITE-ProRule" id="PRU00317"/>
    </source>
</evidence>
<feature type="repeat" description="Pumilio" evidence="4">
    <location>
        <begin position="340"/>
        <end position="376"/>
    </location>
</feature>